<feature type="compositionally biased region" description="Basic residues" evidence="1">
    <location>
        <begin position="178"/>
        <end position="201"/>
    </location>
</feature>
<protein>
    <recommendedName>
        <fullName evidence="2">DUF6604 domain-containing protein</fullName>
    </recommendedName>
</protein>
<organism evidence="3 4">
    <name type="scientific">Fusarium equiseti</name>
    <name type="common">Fusarium scirpi</name>
    <dbReference type="NCBI Taxonomy" id="61235"/>
    <lineage>
        <taxon>Eukaryota</taxon>
        <taxon>Fungi</taxon>
        <taxon>Dikarya</taxon>
        <taxon>Ascomycota</taxon>
        <taxon>Pezizomycotina</taxon>
        <taxon>Sordariomycetes</taxon>
        <taxon>Hypocreomycetidae</taxon>
        <taxon>Hypocreales</taxon>
        <taxon>Nectriaceae</taxon>
        <taxon>Fusarium</taxon>
        <taxon>Fusarium incarnatum-equiseti species complex</taxon>
    </lineage>
</organism>
<feature type="domain" description="DUF6604" evidence="2">
    <location>
        <begin position="9"/>
        <end position="287"/>
    </location>
</feature>
<dbReference type="PANTHER" id="PTHR38795">
    <property type="entry name" value="DUF6604 DOMAIN-CONTAINING PROTEIN"/>
    <property type="match status" value="1"/>
</dbReference>
<dbReference type="InterPro" id="IPR046539">
    <property type="entry name" value="DUF6604"/>
</dbReference>
<evidence type="ECO:0000259" key="2">
    <source>
        <dbReference type="Pfam" id="PF20253"/>
    </source>
</evidence>
<name>A0ABQ8QV50_FUSEQ</name>
<accession>A0ABQ8QV50</accession>
<dbReference type="PANTHER" id="PTHR38795:SF1">
    <property type="entry name" value="DUF6604 DOMAIN-CONTAINING PROTEIN"/>
    <property type="match status" value="1"/>
</dbReference>
<sequence>MASHNLYLSYKRDTKYLLYWMINVSNRLLRESDGETQPTAEINTIGQTSVNGLLSMSSIIADHAEPVPNVIYRLFGSIIHARSLVSSTFQQLMGAANSDDELKRSNESHQHFIKTLERAFEILGGKEWEKTNKRTDDTEDVEEILFANKFEKLAVDNDGESSDEEDDDLSQLPAAARKVSRKPKGKKGKKTKKYKKPKKGKKQDTQDTAAIEVPIESIKIIEDTGEVGIVTDYLLAIYSTATEWADLRAYTQGLWREVAYEDLNSAIAGAVNNLAISMDKRTNTAIFVDFPGHDTYQTIIKTITRGNMDKAQGNFKLAL</sequence>
<evidence type="ECO:0000313" key="3">
    <source>
        <dbReference type="EMBL" id="KAJ4109648.1"/>
    </source>
</evidence>
<gene>
    <name evidence="3" type="ORF">NW768_012084</name>
</gene>
<feature type="compositionally biased region" description="Acidic residues" evidence="1">
    <location>
        <begin position="157"/>
        <end position="169"/>
    </location>
</feature>
<dbReference type="Pfam" id="PF20253">
    <property type="entry name" value="DUF6604"/>
    <property type="match status" value="1"/>
</dbReference>
<dbReference type="EMBL" id="JAOQBH010000037">
    <property type="protein sequence ID" value="KAJ4109648.1"/>
    <property type="molecule type" value="Genomic_DNA"/>
</dbReference>
<proteinExistence type="predicted"/>
<keyword evidence="4" id="KW-1185">Reference proteome</keyword>
<dbReference type="Proteomes" id="UP001152024">
    <property type="component" value="Unassembled WGS sequence"/>
</dbReference>
<feature type="region of interest" description="Disordered" evidence="1">
    <location>
        <begin position="156"/>
        <end position="207"/>
    </location>
</feature>
<evidence type="ECO:0000313" key="4">
    <source>
        <dbReference type="Proteomes" id="UP001152024"/>
    </source>
</evidence>
<comment type="caution">
    <text evidence="3">The sequence shown here is derived from an EMBL/GenBank/DDBJ whole genome shotgun (WGS) entry which is preliminary data.</text>
</comment>
<reference evidence="3" key="1">
    <citation type="submission" date="2022-09" db="EMBL/GenBank/DDBJ databases">
        <title>Fusarium specimens isolated from Avocado Roots.</title>
        <authorList>
            <person name="Stajich J."/>
            <person name="Roper C."/>
            <person name="Heimlech-Rivalta G."/>
        </authorList>
    </citation>
    <scope>NUCLEOTIDE SEQUENCE</scope>
    <source>
        <strain evidence="3">CF00095</strain>
    </source>
</reference>
<evidence type="ECO:0000256" key="1">
    <source>
        <dbReference type="SAM" id="MobiDB-lite"/>
    </source>
</evidence>